<organism evidence="1 2">
    <name type="scientific">Fusarium solani subsp. cucurbitae</name>
    <name type="common">Neocosmosporum cucurbitae</name>
    <dbReference type="NCBI Taxonomy" id="2747967"/>
    <lineage>
        <taxon>Eukaryota</taxon>
        <taxon>Fungi</taxon>
        <taxon>Dikarya</taxon>
        <taxon>Ascomycota</taxon>
        <taxon>Pezizomycotina</taxon>
        <taxon>Sordariomycetes</taxon>
        <taxon>Hypocreomycetidae</taxon>
        <taxon>Hypocreales</taxon>
        <taxon>Nectriaceae</taxon>
        <taxon>Fusarium</taxon>
        <taxon>Fusarium solani species complex</taxon>
    </lineage>
</organism>
<accession>A0ACD3YUE3</accession>
<sequence length="686" mass="75273">MTGQQKVPVWEPRDTHQTNVTKFMHHVNKKHGTQLQNYHDLHRWSVDAATFQDFWRDAYDWLRISPKSHENIGPMLEGEVVDPPLEANGSALSTMFPPPQFFPTESLNMAELILRGRRDDHVAIYFARETSGNIQQITWGNLRERVRQLRSALVNSGVRQGDVVAAVISNSVHAIAIALATLSIGAVWSSTSCDMGVAGIVERYSQVTPKIVFADDGYVYAGKIVCLEDRIRQWAADLKQHSGKLADIVIIPSCDLGLDTKAVAGGCAFEGFVSRDTGDSLTFDMVPFSHPAFILYSSGTGVALKVKADMTLQNDVQSTDVVFQYTTTSWVMWVLNFVNLSCGAAMLLYDGSPFHPRPTVLLELAEKVGVGVFGTSPRYLSTLKSLNIVPRQDFNLGKLRVVTSTGSALARDVYHWFYETAFPASVHLVSMSGGTDIAGAFVGGTPLLPVYAGEIQCKALGMAVDIFDTAASHGVSVESSGVPGELVCTKPFPSQPLEFVGNGGWEKYRSSYFERFGPQVWCQGDFVQRLGDTNGIVMLGRSDGVLNPSGVRFGSAEIYAITDRLPELLDTICVGQRRDIDQDERVLLFVKMKPGKSLTAEVESHIRSAIREGCSPRHVPSGIFEVADIPLTANGKKCEINVKHIVNGRKVNISGTVANPETLKLYEKYRYLPADLVKQPGRPAKL</sequence>
<reference evidence="1" key="1">
    <citation type="submission" date="2021-11" db="EMBL/GenBank/DDBJ databases">
        <title>Fusarium solani-melongenae Genome sequencing and assembly.</title>
        <authorList>
            <person name="Xie S."/>
            <person name="Huang L."/>
            <person name="Zhang X."/>
        </authorList>
    </citation>
    <scope>NUCLEOTIDE SEQUENCE</scope>
    <source>
        <strain evidence="1">CRI 24-3</strain>
    </source>
</reference>
<proteinExistence type="predicted"/>
<protein>
    <submittedName>
        <fullName evidence="1">Uncharacterized protein</fullName>
    </submittedName>
</protein>
<name>A0ACD3YUE3_FUSSC</name>
<evidence type="ECO:0000313" key="1">
    <source>
        <dbReference type="EMBL" id="UPK92506.1"/>
    </source>
</evidence>
<dbReference type="Proteomes" id="UP000830768">
    <property type="component" value="Chromosome 3"/>
</dbReference>
<gene>
    <name evidence="1" type="ORF">LCI18_003441</name>
</gene>
<evidence type="ECO:0000313" key="2">
    <source>
        <dbReference type="Proteomes" id="UP000830768"/>
    </source>
</evidence>
<keyword evidence="2" id="KW-1185">Reference proteome</keyword>
<dbReference type="EMBL" id="CP090032">
    <property type="protein sequence ID" value="UPK92506.1"/>
    <property type="molecule type" value="Genomic_DNA"/>
</dbReference>